<dbReference type="GeneID" id="84228665"/>
<dbReference type="EMBL" id="CP133594">
    <property type="protein sequence ID" value="WMW22416.1"/>
    <property type="molecule type" value="Genomic_DNA"/>
</dbReference>
<name>A0AA51UFU5_9EURY</name>
<dbReference type="RefSeq" id="WP_309308321.1">
    <property type="nucleotide sequence ID" value="NZ_CP133594.1"/>
</dbReference>
<protein>
    <submittedName>
        <fullName evidence="1">Uncharacterized protein</fullName>
    </submittedName>
</protein>
<dbReference type="Proteomes" id="UP001183006">
    <property type="component" value="Chromosome"/>
</dbReference>
<keyword evidence="2" id="KW-1185">Reference proteome</keyword>
<evidence type="ECO:0000313" key="2">
    <source>
        <dbReference type="Proteomes" id="UP001183006"/>
    </source>
</evidence>
<dbReference type="AlphaFoldDB" id="A0AA51UFU5"/>
<evidence type="ECO:0000313" key="1">
    <source>
        <dbReference type="EMBL" id="WMW22416.1"/>
    </source>
</evidence>
<dbReference type="KEGG" id="mmav:RE476_00950"/>
<gene>
    <name evidence="1" type="ORF">RE476_00950</name>
</gene>
<organism evidence="1 2">
    <name type="scientific">Methanolobus mangrovi</name>
    <dbReference type="NCBI Taxonomy" id="3072977"/>
    <lineage>
        <taxon>Archaea</taxon>
        <taxon>Methanobacteriati</taxon>
        <taxon>Methanobacteriota</taxon>
        <taxon>Stenosarchaea group</taxon>
        <taxon>Methanomicrobia</taxon>
        <taxon>Methanosarcinales</taxon>
        <taxon>Methanosarcinaceae</taxon>
        <taxon>Methanolobus</taxon>
    </lineage>
</organism>
<sequence length="212" mass="24890">MSRPEFSREYRTYGEWLKALPRDSRYAKEIIRKHQYFPDKSLSQLRKLRISDYDISKTDWSSLSSSQKSDRKLSLEILREIRKGETLTNVIEKRGINRQFALKNLGGYLQKSGKEWKVKPTDTMEVEMSIFGTEGHVSIVTKSSKDRSLIGEHFALVQKALRTNDPSLLDKFKDLRIVDADGIEHYLETDLEKLYEITEAQEEPEFFEIYKE</sequence>
<reference evidence="1" key="1">
    <citation type="submission" date="2023-08" db="EMBL/GenBank/DDBJ databases">
        <title>Methanolobus mangrovi sp. nov. and Methanolobus sediminis sp. nov, two novel methylotrophic methanogens isolated from mangrove sediments in China.</title>
        <authorList>
            <person name="Zhou J."/>
        </authorList>
    </citation>
    <scope>NUCLEOTIDE SEQUENCE</scope>
    <source>
        <strain evidence="1">FTZ2</strain>
    </source>
</reference>
<accession>A0AA51UFU5</accession>
<proteinExistence type="predicted"/>